<dbReference type="GO" id="GO:0016491">
    <property type="term" value="F:oxidoreductase activity"/>
    <property type="evidence" value="ECO:0007669"/>
    <property type="project" value="UniProtKB-KW"/>
</dbReference>
<keyword evidence="4" id="KW-1185">Reference proteome</keyword>
<organism evidence="3 4">
    <name type="scientific">Oceanobacillus polygoni</name>
    <dbReference type="NCBI Taxonomy" id="1235259"/>
    <lineage>
        <taxon>Bacteria</taxon>
        <taxon>Bacillati</taxon>
        <taxon>Bacillota</taxon>
        <taxon>Bacilli</taxon>
        <taxon>Bacillales</taxon>
        <taxon>Bacillaceae</taxon>
        <taxon>Oceanobacillus</taxon>
    </lineage>
</organism>
<reference evidence="3" key="1">
    <citation type="submission" date="2021-03" db="EMBL/GenBank/DDBJ databases">
        <title>Genomic Encyclopedia of Type Strains, Phase IV (KMG-IV): sequencing the most valuable type-strain genomes for metagenomic binning, comparative biology and taxonomic classification.</title>
        <authorList>
            <person name="Goeker M."/>
        </authorList>
    </citation>
    <scope>NUCLEOTIDE SEQUENCE</scope>
    <source>
        <strain evidence="3">DSM 107338</strain>
    </source>
</reference>
<sequence length="93" mass="9402">MDRLKNKVAIVTGGASGMGKSESSRFASEGAKVVVADLNLEGGLVAQKGGAAYTAAKHGVVGYTKHLAAVYSSKGIKVNAIAPGTIQTPITEE</sequence>
<dbReference type="AlphaFoldDB" id="A0A9X0YS56"/>
<dbReference type="InterPro" id="IPR020904">
    <property type="entry name" value="Sc_DH/Rdtase_CS"/>
</dbReference>
<evidence type="ECO:0000313" key="3">
    <source>
        <dbReference type="EMBL" id="MBP2077077.1"/>
    </source>
</evidence>
<protein>
    <submittedName>
        <fullName evidence="3">NAD(P)-dependent dehydrogenase (Short-subunit alcohol dehydrogenase family)</fullName>
    </submittedName>
</protein>
<comment type="caution">
    <text evidence="3">The sequence shown here is derived from an EMBL/GenBank/DDBJ whole genome shotgun (WGS) entry which is preliminary data.</text>
</comment>
<proteinExistence type="inferred from homology"/>
<dbReference type="Pfam" id="PF00106">
    <property type="entry name" value="adh_short"/>
    <property type="match status" value="2"/>
</dbReference>
<dbReference type="EMBL" id="JAGGMB010000003">
    <property type="protein sequence ID" value="MBP2077077.1"/>
    <property type="molecule type" value="Genomic_DNA"/>
</dbReference>
<dbReference type="PANTHER" id="PTHR24321">
    <property type="entry name" value="DEHYDROGENASES, SHORT CHAIN"/>
    <property type="match status" value="1"/>
</dbReference>
<dbReference type="PROSITE" id="PS00061">
    <property type="entry name" value="ADH_SHORT"/>
    <property type="match status" value="1"/>
</dbReference>
<evidence type="ECO:0000256" key="2">
    <source>
        <dbReference type="ARBA" id="ARBA00023002"/>
    </source>
</evidence>
<comment type="similarity">
    <text evidence="1">Belongs to the short-chain dehydrogenases/reductases (SDR) family.</text>
</comment>
<keyword evidence="2" id="KW-0560">Oxidoreductase</keyword>
<dbReference type="SUPFAM" id="SSF51735">
    <property type="entry name" value="NAD(P)-binding Rossmann-fold domains"/>
    <property type="match status" value="1"/>
</dbReference>
<dbReference type="InterPro" id="IPR036291">
    <property type="entry name" value="NAD(P)-bd_dom_sf"/>
</dbReference>
<dbReference type="InterPro" id="IPR002347">
    <property type="entry name" value="SDR_fam"/>
</dbReference>
<dbReference type="PANTHER" id="PTHR24321:SF8">
    <property type="entry name" value="ESTRADIOL 17-BETA-DEHYDROGENASE 8-RELATED"/>
    <property type="match status" value="1"/>
</dbReference>
<evidence type="ECO:0000313" key="4">
    <source>
        <dbReference type="Proteomes" id="UP001138793"/>
    </source>
</evidence>
<dbReference type="Gene3D" id="3.40.50.720">
    <property type="entry name" value="NAD(P)-binding Rossmann-like Domain"/>
    <property type="match status" value="2"/>
</dbReference>
<name>A0A9X0YS56_9BACI</name>
<gene>
    <name evidence="3" type="ORF">J2Z64_001308</name>
</gene>
<dbReference type="Proteomes" id="UP001138793">
    <property type="component" value="Unassembled WGS sequence"/>
</dbReference>
<accession>A0A9X0YS56</accession>
<evidence type="ECO:0000256" key="1">
    <source>
        <dbReference type="ARBA" id="ARBA00006484"/>
    </source>
</evidence>